<feature type="chain" id="PRO_5046043638" evidence="2">
    <location>
        <begin position="24"/>
        <end position="305"/>
    </location>
</feature>
<evidence type="ECO:0000313" key="3">
    <source>
        <dbReference type="EMBL" id="MEX6686619.1"/>
    </source>
</evidence>
<gene>
    <name evidence="3" type="ORF">QTN47_03895</name>
</gene>
<proteinExistence type="inferred from homology"/>
<comment type="similarity">
    <text evidence="1">Belongs to the bacteroidetes fimbrillin superfamily. FimB/Mfa2 family.</text>
</comment>
<name>A0ABV3Z9T2_9BACT</name>
<protein>
    <submittedName>
        <fullName evidence="3">FimB/Mfa2 family fimbrial subunit</fullName>
    </submittedName>
</protein>
<dbReference type="Proteomes" id="UP001560573">
    <property type="component" value="Unassembled WGS sequence"/>
</dbReference>
<sequence>MRLTSIVPLVFLSLIFNSCSKNAGIDQQPVDQIPDLSKTHSVAFDFSNFKVSYNERASNKEVAAKDYLSIISIIAFDSAGNHANSVVQSTYGGNTSGFDAISLPLKAGTYTFLVEGTAKENQQLFTDFSELSTTRLMTSLSHDDRHGSDVFYNKFVLTVGDRDTTINTLRLERLTGLLEIQFTDTLPENVERVDVKLYDAPFSYYVAEDSVKGRDSMFVGQIARNTNIDSLKVSNFFFGTNTPVTVVIKTYDKNGNFMFEKRVDNIFVYRNKKTILKGKLYPTNLSVGMPVTVDPDFAEIINQSF</sequence>
<evidence type="ECO:0000256" key="2">
    <source>
        <dbReference type="SAM" id="SignalP"/>
    </source>
</evidence>
<keyword evidence="2" id="KW-0732">Signal</keyword>
<dbReference type="RefSeq" id="WP_369328015.1">
    <property type="nucleotide sequence ID" value="NZ_JAULBC010000001.1"/>
</dbReference>
<dbReference type="Pfam" id="PF08842">
    <property type="entry name" value="Mfa2"/>
    <property type="match status" value="1"/>
</dbReference>
<accession>A0ABV3Z9T2</accession>
<evidence type="ECO:0000256" key="1">
    <source>
        <dbReference type="ARBA" id="ARBA00007248"/>
    </source>
</evidence>
<reference evidence="3 4" key="1">
    <citation type="submission" date="2023-07" db="EMBL/GenBank/DDBJ databases">
        <authorList>
            <person name="Lian W.-H."/>
        </authorList>
    </citation>
    <scope>NUCLEOTIDE SEQUENCE [LARGE SCALE GENOMIC DNA]</scope>
    <source>
        <strain evidence="3 4">SYSU DXS3180</strain>
    </source>
</reference>
<dbReference type="EMBL" id="JAULBC010000001">
    <property type="protein sequence ID" value="MEX6686619.1"/>
    <property type="molecule type" value="Genomic_DNA"/>
</dbReference>
<keyword evidence="4" id="KW-1185">Reference proteome</keyword>
<evidence type="ECO:0000313" key="4">
    <source>
        <dbReference type="Proteomes" id="UP001560573"/>
    </source>
</evidence>
<dbReference type="InterPro" id="IPR014941">
    <property type="entry name" value="FimB/Mfa2/Mfa3"/>
</dbReference>
<comment type="caution">
    <text evidence="3">The sequence shown here is derived from an EMBL/GenBank/DDBJ whole genome shotgun (WGS) entry which is preliminary data.</text>
</comment>
<organism evidence="3 4">
    <name type="scientific">Danxiaibacter flavus</name>
    <dbReference type="NCBI Taxonomy" id="3049108"/>
    <lineage>
        <taxon>Bacteria</taxon>
        <taxon>Pseudomonadati</taxon>
        <taxon>Bacteroidota</taxon>
        <taxon>Chitinophagia</taxon>
        <taxon>Chitinophagales</taxon>
        <taxon>Chitinophagaceae</taxon>
        <taxon>Danxiaibacter</taxon>
    </lineage>
</organism>
<feature type="signal peptide" evidence="2">
    <location>
        <begin position="1"/>
        <end position="23"/>
    </location>
</feature>